<dbReference type="Proteomes" id="UP000694892">
    <property type="component" value="Chromosome 2L"/>
</dbReference>
<protein>
    <submittedName>
        <fullName evidence="1">Uncharacterized protein</fullName>
    </submittedName>
</protein>
<feature type="non-terminal residue" evidence="1">
    <location>
        <position position="16"/>
    </location>
</feature>
<feature type="non-terminal residue" evidence="1">
    <location>
        <position position="1"/>
    </location>
</feature>
<gene>
    <name evidence="1" type="ORF">XELAEV_1801385810mg</name>
</gene>
<sequence>FETEIKKISEAYECLV</sequence>
<name>A0A974HZR7_XENLA</name>
<evidence type="ECO:0000313" key="1">
    <source>
        <dbReference type="EMBL" id="OCT96183.1"/>
    </source>
</evidence>
<accession>A0A974HZR7</accession>
<dbReference type="EMBL" id="CM004468">
    <property type="protein sequence ID" value="OCT96183.1"/>
    <property type="molecule type" value="Genomic_DNA"/>
</dbReference>
<organism evidence="1 2">
    <name type="scientific">Xenopus laevis</name>
    <name type="common">African clawed frog</name>
    <dbReference type="NCBI Taxonomy" id="8355"/>
    <lineage>
        <taxon>Eukaryota</taxon>
        <taxon>Metazoa</taxon>
        <taxon>Chordata</taxon>
        <taxon>Craniata</taxon>
        <taxon>Vertebrata</taxon>
        <taxon>Euteleostomi</taxon>
        <taxon>Amphibia</taxon>
        <taxon>Batrachia</taxon>
        <taxon>Anura</taxon>
        <taxon>Pipoidea</taxon>
        <taxon>Pipidae</taxon>
        <taxon>Xenopodinae</taxon>
        <taxon>Xenopus</taxon>
        <taxon>Xenopus</taxon>
    </lineage>
</organism>
<dbReference type="AlphaFoldDB" id="A0A974HZR7"/>
<evidence type="ECO:0000313" key="2">
    <source>
        <dbReference type="Proteomes" id="UP000694892"/>
    </source>
</evidence>
<proteinExistence type="predicted"/>
<reference evidence="2" key="1">
    <citation type="journal article" date="2016" name="Nature">
        <title>Genome evolution in the allotetraploid frog Xenopus laevis.</title>
        <authorList>
            <person name="Session A.M."/>
            <person name="Uno Y."/>
            <person name="Kwon T."/>
            <person name="Chapman J.A."/>
            <person name="Toyoda A."/>
            <person name="Takahashi S."/>
            <person name="Fukui A."/>
            <person name="Hikosaka A."/>
            <person name="Suzuki A."/>
            <person name="Kondo M."/>
            <person name="van Heeringen S.J."/>
            <person name="Quigley I."/>
            <person name="Heinz S."/>
            <person name="Ogino H."/>
            <person name="Ochi H."/>
            <person name="Hellsten U."/>
            <person name="Lyons J.B."/>
            <person name="Simakov O."/>
            <person name="Putnam N."/>
            <person name="Stites J."/>
            <person name="Kuroki Y."/>
            <person name="Tanaka T."/>
            <person name="Michiue T."/>
            <person name="Watanabe M."/>
            <person name="Bogdanovic O."/>
            <person name="Lister R."/>
            <person name="Georgiou G."/>
            <person name="Paranjpe S.S."/>
            <person name="van Kruijsbergen I."/>
            <person name="Shu S."/>
            <person name="Carlson J."/>
            <person name="Kinoshita T."/>
            <person name="Ohta Y."/>
            <person name="Mawaribuchi S."/>
            <person name="Jenkins J."/>
            <person name="Grimwood J."/>
            <person name="Schmutz J."/>
            <person name="Mitros T."/>
            <person name="Mozaffari S.V."/>
            <person name="Suzuki Y."/>
            <person name="Haramoto Y."/>
            <person name="Yamamoto T.S."/>
            <person name="Takagi C."/>
            <person name="Heald R."/>
            <person name="Miller K."/>
            <person name="Haudenschild C."/>
            <person name="Kitzman J."/>
            <person name="Nakayama T."/>
            <person name="Izutsu Y."/>
            <person name="Robert J."/>
            <person name="Fortriede J."/>
            <person name="Burns K."/>
            <person name="Lotay V."/>
            <person name="Karimi K."/>
            <person name="Yasuoka Y."/>
            <person name="Dichmann D.S."/>
            <person name="Flajnik M.F."/>
            <person name="Houston D.W."/>
            <person name="Shendure J."/>
            <person name="DuPasquier L."/>
            <person name="Vize P.D."/>
            <person name="Zorn A.M."/>
            <person name="Ito M."/>
            <person name="Marcotte E.M."/>
            <person name="Wallingford J.B."/>
            <person name="Ito Y."/>
            <person name="Asashima M."/>
            <person name="Ueno N."/>
            <person name="Matsuda Y."/>
            <person name="Veenstra G.J."/>
            <person name="Fujiyama A."/>
            <person name="Harland R.M."/>
            <person name="Taira M."/>
            <person name="Rokhsar D.S."/>
        </authorList>
    </citation>
    <scope>NUCLEOTIDE SEQUENCE [LARGE SCALE GENOMIC DNA]</scope>
    <source>
        <strain evidence="2">J</strain>
    </source>
</reference>